<dbReference type="Pfam" id="PF00034">
    <property type="entry name" value="Cytochrom_C"/>
    <property type="match status" value="1"/>
</dbReference>
<evidence type="ECO:0000256" key="3">
    <source>
        <dbReference type="ARBA" id="ARBA00022723"/>
    </source>
</evidence>
<dbReference type="EC" id="1.11.1.5" evidence="12"/>
<dbReference type="Proteomes" id="UP000002724">
    <property type="component" value="Chromosome"/>
</dbReference>
<comment type="PTM">
    <text evidence="8">Binds 2 heme groups per subunit.</text>
</comment>
<evidence type="ECO:0000313" key="13">
    <source>
        <dbReference type="Proteomes" id="UP000002724"/>
    </source>
</evidence>
<name>B4SBD3_PELPB</name>
<reference evidence="12 13" key="1">
    <citation type="submission" date="2008-06" db="EMBL/GenBank/DDBJ databases">
        <title>Complete sequence of Pelodictyon phaeoclathratiforme BU-1.</title>
        <authorList>
            <consortium name="US DOE Joint Genome Institute"/>
            <person name="Lucas S."/>
            <person name="Copeland A."/>
            <person name="Lapidus A."/>
            <person name="Glavina del Rio T."/>
            <person name="Dalin E."/>
            <person name="Tice H."/>
            <person name="Bruce D."/>
            <person name="Goodwin L."/>
            <person name="Pitluck S."/>
            <person name="Schmutz J."/>
            <person name="Larimer F."/>
            <person name="Land M."/>
            <person name="Hauser L."/>
            <person name="Kyrpides N."/>
            <person name="Mikhailova N."/>
            <person name="Liu Z."/>
            <person name="Li T."/>
            <person name="Zhao F."/>
            <person name="Overmann J."/>
            <person name="Bryant D.A."/>
            <person name="Richardson P."/>
        </authorList>
    </citation>
    <scope>NUCLEOTIDE SEQUENCE [LARGE SCALE GENOMIC DNA]</scope>
    <source>
        <strain evidence="13">DSM 5477 / BU-1</strain>
    </source>
</reference>
<feature type="binding site" description="covalent" evidence="8">
    <location>
        <position position="85"/>
    </location>
    <ligand>
        <name>heme c</name>
        <dbReference type="ChEBI" id="CHEBI:61717"/>
        <label>1</label>
    </ligand>
</feature>
<dbReference type="InterPro" id="IPR051395">
    <property type="entry name" value="Cytochrome_c_Peroxidase/MauG"/>
</dbReference>
<evidence type="ECO:0000256" key="8">
    <source>
        <dbReference type="PIRSR" id="PIRSR000294-1"/>
    </source>
</evidence>
<dbReference type="GO" id="GO:0009055">
    <property type="term" value="F:electron transfer activity"/>
    <property type="evidence" value="ECO:0007669"/>
    <property type="project" value="InterPro"/>
</dbReference>
<feature type="binding site" description="axial binding residue" evidence="9">
    <location>
        <position position="89"/>
    </location>
    <ligand>
        <name>heme c</name>
        <dbReference type="ChEBI" id="CHEBI:61717"/>
        <label>1</label>
    </ligand>
    <ligandPart>
        <name>Fe</name>
        <dbReference type="ChEBI" id="CHEBI:18248"/>
    </ligandPart>
</feature>
<dbReference type="RefSeq" id="WP_012508474.1">
    <property type="nucleotide sequence ID" value="NC_011060.1"/>
</dbReference>
<evidence type="ECO:0000256" key="9">
    <source>
        <dbReference type="PIRSR" id="PIRSR000294-2"/>
    </source>
</evidence>
<evidence type="ECO:0000256" key="2">
    <source>
        <dbReference type="ARBA" id="ARBA00022617"/>
    </source>
</evidence>
<feature type="compositionally biased region" description="Pro residues" evidence="10">
    <location>
        <begin position="376"/>
        <end position="386"/>
    </location>
</feature>
<feature type="domain" description="Cytochrome c" evidence="11">
    <location>
        <begin position="244"/>
        <end position="358"/>
    </location>
</feature>
<keyword evidence="7 9" id="KW-0408">Iron</keyword>
<feature type="binding site" description="axial binding residue" evidence="9">
    <location>
        <position position="262"/>
    </location>
    <ligand>
        <name>heme c</name>
        <dbReference type="ChEBI" id="CHEBI:61717"/>
        <label>2</label>
    </ligand>
    <ligandPart>
        <name>Fe</name>
        <dbReference type="ChEBI" id="CHEBI:18248"/>
    </ligandPart>
</feature>
<keyword evidence="6 12" id="KW-0560">Oxidoreductase</keyword>
<dbReference type="PANTHER" id="PTHR30600:SF7">
    <property type="entry name" value="CYTOCHROME C PEROXIDASE-RELATED"/>
    <property type="match status" value="1"/>
</dbReference>
<keyword evidence="2 8" id="KW-0349">Heme</keyword>
<keyword evidence="12" id="KW-0575">Peroxidase</keyword>
<sequence>MKIYPFVASLLVICPLTFLHEELRGEPGKYVLPVVEPLAHKAFKPRMGEPVKPLKVPEVLNPEMVELGKKLFFDPRLSRTGFISCNSCHNLSMGGSDNLKTSVGHNLREGALNAPTVLNSSMSFAQFWNGRAKDLKQVLSIGDYAYGGKVAFVEGPIDGKGSKPGKRPAAVVGNPGGVSFTHDLAVPILQSIPLYAEEFSKVFHAGKITLDQVITAISAFEETLLTPNSRFDQWLRGDDRAITKQELAGYRLFKSSGCTICHNGASFGANSFQKTGAVKPYKTTCSVSGCFEISKKDVDRFRFKVPTLRNVELTYPYFHDGEVATLSKAVEIMGQIQLGKTYTEQETASIVAFLKSLTGDQPQFMLPQLPPSSETTPPPQPIMPSS</sequence>
<evidence type="ECO:0000256" key="5">
    <source>
        <dbReference type="ARBA" id="ARBA00022764"/>
    </source>
</evidence>
<comment type="cofactor">
    <cofactor evidence="8">
        <name>heme</name>
        <dbReference type="ChEBI" id="CHEBI:30413"/>
    </cofactor>
    <text evidence="8">Binds 2 heme groups.</text>
</comment>
<protein>
    <submittedName>
        <fullName evidence="12">Cytochrome-c peroxidase</fullName>
        <ecNumber evidence="12">1.11.1.5</ecNumber>
    </submittedName>
</protein>
<dbReference type="OrthoDB" id="9805202at2"/>
<dbReference type="Gene3D" id="1.10.760.10">
    <property type="entry name" value="Cytochrome c-like domain"/>
    <property type="match status" value="2"/>
</dbReference>
<dbReference type="InterPro" id="IPR009056">
    <property type="entry name" value="Cyt_c-like_dom"/>
</dbReference>
<keyword evidence="5" id="KW-0574">Periplasm</keyword>
<keyword evidence="4" id="KW-0732">Signal</keyword>
<feature type="binding site" description="covalent" evidence="8">
    <location>
        <position position="258"/>
    </location>
    <ligand>
        <name>heme c</name>
        <dbReference type="ChEBI" id="CHEBI:61717"/>
        <label>2</label>
    </ligand>
</feature>
<keyword evidence="13" id="KW-1185">Reference proteome</keyword>
<evidence type="ECO:0000256" key="6">
    <source>
        <dbReference type="ARBA" id="ARBA00023002"/>
    </source>
</evidence>
<feature type="binding site" description="covalent" evidence="8">
    <location>
        <position position="261"/>
    </location>
    <ligand>
        <name>heme c</name>
        <dbReference type="ChEBI" id="CHEBI:61717"/>
        <label>2</label>
    </ligand>
</feature>
<keyword evidence="3 9" id="KW-0479">Metal-binding</keyword>
<dbReference type="KEGG" id="pph:Ppha_1755"/>
<evidence type="ECO:0000256" key="7">
    <source>
        <dbReference type="ARBA" id="ARBA00023004"/>
    </source>
</evidence>
<accession>B4SBD3</accession>
<dbReference type="EMBL" id="CP001110">
    <property type="protein sequence ID" value="ACF43987.1"/>
    <property type="molecule type" value="Genomic_DNA"/>
</dbReference>
<dbReference type="InterPro" id="IPR036909">
    <property type="entry name" value="Cyt_c-like_dom_sf"/>
</dbReference>
<feature type="binding site" description="axial binding residue" evidence="9">
    <location>
        <position position="333"/>
    </location>
    <ligand>
        <name>heme c</name>
        <dbReference type="ChEBI" id="CHEBI:61717"/>
        <label>2</label>
    </ligand>
    <ligandPart>
        <name>Fe</name>
        <dbReference type="ChEBI" id="CHEBI:18248"/>
    </ligandPart>
</feature>
<feature type="region of interest" description="Disordered" evidence="10">
    <location>
        <begin position="364"/>
        <end position="386"/>
    </location>
</feature>
<feature type="binding site" description="axial binding residue" evidence="9">
    <location>
        <position position="105"/>
    </location>
    <ligand>
        <name>heme c</name>
        <dbReference type="ChEBI" id="CHEBI:61717"/>
        <label>1</label>
    </ligand>
    <ligandPart>
        <name>Fe</name>
        <dbReference type="ChEBI" id="CHEBI:18248"/>
    </ligandPart>
</feature>
<dbReference type="PANTHER" id="PTHR30600">
    <property type="entry name" value="CYTOCHROME C PEROXIDASE-RELATED"/>
    <property type="match status" value="1"/>
</dbReference>
<comment type="subcellular location">
    <subcellularLocation>
        <location evidence="1">Periplasm</location>
    </subcellularLocation>
</comment>
<dbReference type="Pfam" id="PF03150">
    <property type="entry name" value="CCP_MauG"/>
    <property type="match status" value="1"/>
</dbReference>
<proteinExistence type="predicted"/>
<organism evidence="12 13">
    <name type="scientific">Pelodictyon phaeoclathratiforme (strain DSM 5477 / BU-1)</name>
    <dbReference type="NCBI Taxonomy" id="324925"/>
    <lineage>
        <taxon>Bacteria</taxon>
        <taxon>Pseudomonadati</taxon>
        <taxon>Chlorobiota</taxon>
        <taxon>Chlorobiia</taxon>
        <taxon>Chlorobiales</taxon>
        <taxon>Chlorobiaceae</taxon>
        <taxon>Chlorobium/Pelodictyon group</taxon>
        <taxon>Pelodictyon</taxon>
    </lineage>
</organism>
<dbReference type="GO" id="GO:0046872">
    <property type="term" value="F:metal ion binding"/>
    <property type="evidence" value="ECO:0007669"/>
    <property type="project" value="UniProtKB-KW"/>
</dbReference>
<dbReference type="STRING" id="324925.Ppha_1755"/>
<gene>
    <name evidence="12" type="ordered locus">Ppha_1755</name>
</gene>
<feature type="binding site" description="covalent" evidence="8">
    <location>
        <position position="88"/>
    </location>
    <ligand>
        <name>heme c</name>
        <dbReference type="ChEBI" id="CHEBI:61717"/>
        <label>1</label>
    </ligand>
</feature>
<dbReference type="InterPro" id="IPR026259">
    <property type="entry name" value="MauG/Cytc_peroxidase"/>
</dbReference>
<evidence type="ECO:0000256" key="10">
    <source>
        <dbReference type="SAM" id="MobiDB-lite"/>
    </source>
</evidence>
<dbReference type="eggNOG" id="COG1858">
    <property type="taxonomic scope" value="Bacteria"/>
</dbReference>
<dbReference type="AlphaFoldDB" id="B4SBD3"/>
<dbReference type="GO" id="GO:0042597">
    <property type="term" value="C:periplasmic space"/>
    <property type="evidence" value="ECO:0007669"/>
    <property type="project" value="UniProtKB-SubCell"/>
</dbReference>
<evidence type="ECO:0000259" key="11">
    <source>
        <dbReference type="PROSITE" id="PS51007"/>
    </source>
</evidence>
<evidence type="ECO:0000256" key="4">
    <source>
        <dbReference type="ARBA" id="ARBA00022729"/>
    </source>
</evidence>
<dbReference type="GO" id="GO:0020037">
    <property type="term" value="F:heme binding"/>
    <property type="evidence" value="ECO:0007669"/>
    <property type="project" value="InterPro"/>
</dbReference>
<evidence type="ECO:0000313" key="12">
    <source>
        <dbReference type="EMBL" id="ACF43987.1"/>
    </source>
</evidence>
<dbReference type="InterPro" id="IPR004852">
    <property type="entry name" value="Di-haem_cyt_c_peroxidsae"/>
</dbReference>
<dbReference type="GO" id="GO:0004130">
    <property type="term" value="F:cytochrome-c peroxidase activity"/>
    <property type="evidence" value="ECO:0007669"/>
    <property type="project" value="UniProtKB-EC"/>
</dbReference>
<dbReference type="PIRSF" id="PIRSF000294">
    <property type="entry name" value="Cytochrome-c_peroxidase"/>
    <property type="match status" value="1"/>
</dbReference>
<evidence type="ECO:0000256" key="1">
    <source>
        <dbReference type="ARBA" id="ARBA00004418"/>
    </source>
</evidence>
<dbReference type="PROSITE" id="PS51007">
    <property type="entry name" value="CYTC"/>
    <property type="match status" value="1"/>
</dbReference>
<dbReference type="HOGENOM" id="CLU_034652_1_0_10"/>
<dbReference type="SUPFAM" id="SSF46626">
    <property type="entry name" value="Cytochrome c"/>
    <property type="match status" value="2"/>
</dbReference>